<dbReference type="EMBL" id="LJSK01000160">
    <property type="protein sequence ID" value="KPI85875.1"/>
    <property type="molecule type" value="Genomic_DNA"/>
</dbReference>
<dbReference type="Proteomes" id="UP000038009">
    <property type="component" value="Unassembled WGS sequence"/>
</dbReference>
<accession>A0A0N1PCR3</accession>
<proteinExistence type="predicted"/>
<organism evidence="2 3">
    <name type="scientific">Leptomonas seymouri</name>
    <dbReference type="NCBI Taxonomy" id="5684"/>
    <lineage>
        <taxon>Eukaryota</taxon>
        <taxon>Discoba</taxon>
        <taxon>Euglenozoa</taxon>
        <taxon>Kinetoplastea</taxon>
        <taxon>Metakinetoplastina</taxon>
        <taxon>Trypanosomatida</taxon>
        <taxon>Trypanosomatidae</taxon>
        <taxon>Leishmaniinae</taxon>
        <taxon>Leptomonas</taxon>
    </lineage>
</organism>
<reference evidence="2 3" key="1">
    <citation type="journal article" date="2015" name="PLoS Pathog.">
        <title>Leptomonas seymouri: Adaptations to the Dixenous Life Cycle Analyzed by Genome Sequencing, Transcriptome Profiling and Co-infection with Leishmania donovani.</title>
        <authorList>
            <person name="Kraeva N."/>
            <person name="Butenko A."/>
            <person name="Hlavacova J."/>
            <person name="Kostygov A."/>
            <person name="Myskova J."/>
            <person name="Grybchuk D."/>
            <person name="Lestinova T."/>
            <person name="Votypka J."/>
            <person name="Volf P."/>
            <person name="Opperdoes F."/>
            <person name="Flegontov P."/>
            <person name="Lukes J."/>
            <person name="Yurchenko V."/>
        </authorList>
    </citation>
    <scope>NUCLEOTIDE SEQUENCE [LARGE SCALE GENOMIC DNA]</scope>
    <source>
        <strain evidence="2 3">ATCC 30220</strain>
    </source>
</reference>
<gene>
    <name evidence="2" type="ORF">ABL78_5056</name>
</gene>
<keyword evidence="1" id="KW-1133">Transmembrane helix</keyword>
<keyword evidence="3" id="KW-1185">Reference proteome</keyword>
<keyword evidence="1" id="KW-0812">Transmembrane</keyword>
<evidence type="ECO:0000313" key="3">
    <source>
        <dbReference type="Proteomes" id="UP000038009"/>
    </source>
</evidence>
<evidence type="ECO:0000256" key="1">
    <source>
        <dbReference type="SAM" id="Phobius"/>
    </source>
</evidence>
<protein>
    <submittedName>
        <fullName evidence="2">None</fullName>
    </submittedName>
</protein>
<feature type="transmembrane region" description="Helical" evidence="1">
    <location>
        <begin position="51"/>
        <end position="74"/>
    </location>
</feature>
<sequence>MSSKQMYFSNLRYFLLSTRIIFLFSVAYMPTTSLYCILSICAVHVPSISTFKVLCFIILHNSFLLLKLTLYTFIFRVSAVLREGCHYHISLFKRNNVPVPSFPSVPSRSFNSSACGGARVTIRSRAQAYISSVLRRLFLLTPMPFF</sequence>
<dbReference type="VEuPathDB" id="TriTrypDB:Lsey_0160_0090"/>
<comment type="caution">
    <text evidence="2">The sequence shown here is derived from an EMBL/GenBank/DDBJ whole genome shotgun (WGS) entry which is preliminary data.</text>
</comment>
<keyword evidence="1" id="KW-0472">Membrane</keyword>
<dbReference type="AlphaFoldDB" id="A0A0N1PCR3"/>
<name>A0A0N1PCR3_LEPSE</name>
<feature type="transmembrane region" description="Helical" evidence="1">
    <location>
        <begin position="20"/>
        <end position="45"/>
    </location>
</feature>
<evidence type="ECO:0000313" key="2">
    <source>
        <dbReference type="EMBL" id="KPI85875.1"/>
    </source>
</evidence>